<dbReference type="SMART" id="SM00184">
    <property type="entry name" value="RING"/>
    <property type="match status" value="1"/>
</dbReference>
<evidence type="ECO:0000259" key="12">
    <source>
        <dbReference type="PROSITE" id="PS50089"/>
    </source>
</evidence>
<feature type="domain" description="RING-type" evidence="12">
    <location>
        <begin position="34"/>
        <end position="85"/>
    </location>
</feature>
<comment type="pathway">
    <text evidence="2">Protein modification; protein ubiquitination.</text>
</comment>
<protein>
    <recommendedName>
        <fullName evidence="3">RING-type E3 ubiquitin transferase</fullName>
        <ecNumber evidence="3">2.3.2.27</ecNumber>
    </recommendedName>
</protein>
<evidence type="ECO:0000256" key="7">
    <source>
        <dbReference type="ARBA" id="ARBA00022786"/>
    </source>
</evidence>
<dbReference type="EC" id="2.3.2.27" evidence="3"/>
<keyword evidence="13" id="KW-1185">Reference proteome</keyword>
<feature type="region of interest" description="Disordered" evidence="10">
    <location>
        <begin position="1"/>
        <end position="23"/>
    </location>
</feature>
<organism evidence="13 14">
    <name type="scientific">Romanomermis culicivorax</name>
    <name type="common">Nematode worm</name>
    <dbReference type="NCBI Taxonomy" id="13658"/>
    <lineage>
        <taxon>Eukaryota</taxon>
        <taxon>Metazoa</taxon>
        <taxon>Ecdysozoa</taxon>
        <taxon>Nematoda</taxon>
        <taxon>Enoplea</taxon>
        <taxon>Dorylaimia</taxon>
        <taxon>Mermithida</taxon>
        <taxon>Mermithoidea</taxon>
        <taxon>Mermithidae</taxon>
        <taxon>Romanomermis</taxon>
    </lineage>
</organism>
<evidence type="ECO:0000256" key="4">
    <source>
        <dbReference type="ARBA" id="ARBA00022679"/>
    </source>
</evidence>
<feature type="compositionally biased region" description="Basic and acidic residues" evidence="10">
    <location>
        <begin position="9"/>
        <end position="23"/>
    </location>
</feature>
<feature type="transmembrane region" description="Helical" evidence="11">
    <location>
        <begin position="193"/>
        <end position="214"/>
    </location>
</feature>
<comment type="catalytic activity">
    <reaction evidence="1">
        <text>S-ubiquitinyl-[E2 ubiquitin-conjugating enzyme]-L-cysteine + [acceptor protein]-L-lysine = [E2 ubiquitin-conjugating enzyme]-L-cysteine + N(6)-ubiquitinyl-[acceptor protein]-L-lysine.</text>
        <dbReference type="EC" id="2.3.2.27"/>
    </reaction>
</comment>
<sequence>MSFPNAPDSKSRDNAKDEGCSSRDIPSENKFSECNICFENAQDAVVSLCGHLFCYEPISLFSFSWPCLHYWLETKGRSSFCPVCKAAISKDKVIPLYSRGETNCIDPRNKKVPPRPNAQRSEVNDSTNDDPGLNGGFSTFNPFGRIGGGGGGGGAQFFVGLGFFPFTLFGLNFGGGGDGHGSVRNRNANQNGFVADNDTIFIAIAILFILWLCLT</sequence>
<keyword evidence="11" id="KW-0812">Transmembrane</keyword>
<evidence type="ECO:0000313" key="14">
    <source>
        <dbReference type="WBParaSite" id="nRc.2.0.1.t00766-RA"/>
    </source>
</evidence>
<evidence type="ECO:0000256" key="8">
    <source>
        <dbReference type="ARBA" id="ARBA00022833"/>
    </source>
</evidence>
<evidence type="ECO:0000256" key="9">
    <source>
        <dbReference type="PROSITE-ProRule" id="PRU00175"/>
    </source>
</evidence>
<name>A0A915HHH2_ROMCU</name>
<evidence type="ECO:0000256" key="3">
    <source>
        <dbReference type="ARBA" id="ARBA00012483"/>
    </source>
</evidence>
<dbReference type="InterPro" id="IPR001841">
    <property type="entry name" value="Znf_RING"/>
</dbReference>
<keyword evidence="6 9" id="KW-0863">Zinc-finger</keyword>
<evidence type="ECO:0000256" key="2">
    <source>
        <dbReference type="ARBA" id="ARBA00004906"/>
    </source>
</evidence>
<dbReference type="PANTHER" id="PTHR12313">
    <property type="entry name" value="E3 UBIQUITIN-PROTEIN LIGASE RNF5-RELATED"/>
    <property type="match status" value="1"/>
</dbReference>
<feature type="region of interest" description="Disordered" evidence="10">
    <location>
        <begin position="105"/>
        <end position="132"/>
    </location>
</feature>
<evidence type="ECO:0000256" key="5">
    <source>
        <dbReference type="ARBA" id="ARBA00022723"/>
    </source>
</evidence>
<dbReference type="Pfam" id="PF00097">
    <property type="entry name" value="zf-C3HC4"/>
    <property type="match status" value="1"/>
</dbReference>
<keyword evidence="5" id="KW-0479">Metal-binding</keyword>
<accession>A0A915HHH2</accession>
<proteinExistence type="predicted"/>
<evidence type="ECO:0000256" key="6">
    <source>
        <dbReference type="ARBA" id="ARBA00022771"/>
    </source>
</evidence>
<keyword evidence="7" id="KW-0833">Ubl conjugation pathway</keyword>
<reference evidence="14" key="1">
    <citation type="submission" date="2022-11" db="UniProtKB">
        <authorList>
            <consortium name="WormBaseParasite"/>
        </authorList>
    </citation>
    <scope>IDENTIFICATION</scope>
</reference>
<evidence type="ECO:0000256" key="10">
    <source>
        <dbReference type="SAM" id="MobiDB-lite"/>
    </source>
</evidence>
<evidence type="ECO:0000256" key="11">
    <source>
        <dbReference type="SAM" id="Phobius"/>
    </source>
</evidence>
<dbReference type="WBParaSite" id="nRc.2.0.1.t00766-RA">
    <property type="protein sequence ID" value="nRc.2.0.1.t00766-RA"/>
    <property type="gene ID" value="nRc.2.0.1.g00766"/>
</dbReference>
<evidence type="ECO:0000256" key="1">
    <source>
        <dbReference type="ARBA" id="ARBA00000900"/>
    </source>
</evidence>
<dbReference type="Proteomes" id="UP000887565">
    <property type="component" value="Unplaced"/>
</dbReference>
<dbReference type="AlphaFoldDB" id="A0A915HHH2"/>
<dbReference type="InterPro" id="IPR018957">
    <property type="entry name" value="Znf_C3HC4_RING-type"/>
</dbReference>
<feature type="transmembrane region" description="Helical" evidence="11">
    <location>
        <begin position="155"/>
        <end position="173"/>
    </location>
</feature>
<keyword evidence="11" id="KW-0472">Membrane</keyword>
<dbReference type="InterPro" id="IPR013083">
    <property type="entry name" value="Znf_RING/FYVE/PHD"/>
</dbReference>
<dbReference type="SUPFAM" id="SSF57850">
    <property type="entry name" value="RING/U-box"/>
    <property type="match status" value="1"/>
</dbReference>
<dbReference type="PROSITE" id="PS50089">
    <property type="entry name" value="ZF_RING_2"/>
    <property type="match status" value="1"/>
</dbReference>
<evidence type="ECO:0000313" key="13">
    <source>
        <dbReference type="Proteomes" id="UP000887565"/>
    </source>
</evidence>
<dbReference type="GO" id="GO:0006511">
    <property type="term" value="P:ubiquitin-dependent protein catabolic process"/>
    <property type="evidence" value="ECO:0007669"/>
    <property type="project" value="InterPro"/>
</dbReference>
<dbReference type="GO" id="GO:0008270">
    <property type="term" value="F:zinc ion binding"/>
    <property type="evidence" value="ECO:0007669"/>
    <property type="project" value="UniProtKB-KW"/>
</dbReference>
<keyword evidence="8" id="KW-0862">Zinc</keyword>
<keyword evidence="4" id="KW-0808">Transferase</keyword>
<dbReference type="InterPro" id="IPR045103">
    <property type="entry name" value="RNF5/RNF185-like"/>
</dbReference>
<keyword evidence="11" id="KW-1133">Transmembrane helix</keyword>
<dbReference type="GO" id="GO:0061630">
    <property type="term" value="F:ubiquitin protein ligase activity"/>
    <property type="evidence" value="ECO:0007669"/>
    <property type="project" value="UniProtKB-EC"/>
</dbReference>
<dbReference type="Gene3D" id="3.30.40.10">
    <property type="entry name" value="Zinc/RING finger domain, C3HC4 (zinc finger)"/>
    <property type="match status" value="1"/>
</dbReference>
<dbReference type="GO" id="GO:0005783">
    <property type="term" value="C:endoplasmic reticulum"/>
    <property type="evidence" value="ECO:0007669"/>
    <property type="project" value="InterPro"/>
</dbReference>